<dbReference type="GO" id="GO:0005519">
    <property type="term" value="F:cytoskeletal regulatory protein binding"/>
    <property type="evidence" value="ECO:0007669"/>
    <property type="project" value="InterPro"/>
</dbReference>
<name>A0AAN6DK08_PICAN</name>
<dbReference type="GeneID" id="66125048"/>
<dbReference type="InterPro" id="IPR005613">
    <property type="entry name" value="AIP3_C"/>
</dbReference>
<dbReference type="AlphaFoldDB" id="A0AAN6DK08"/>
<feature type="region of interest" description="Disordered" evidence="2">
    <location>
        <begin position="639"/>
        <end position="665"/>
    </location>
</feature>
<dbReference type="Pfam" id="PF03915">
    <property type="entry name" value="AIP3"/>
    <property type="match status" value="1"/>
</dbReference>
<evidence type="ECO:0000256" key="2">
    <source>
        <dbReference type="SAM" id="MobiDB-lite"/>
    </source>
</evidence>
<dbReference type="Gene3D" id="1.20.58.1540">
    <property type="entry name" value="Actin interacting protein 3, C-terminal domain"/>
    <property type="match status" value="1"/>
</dbReference>
<feature type="compositionally biased region" description="Basic and acidic residues" evidence="2">
    <location>
        <begin position="639"/>
        <end position="654"/>
    </location>
</feature>
<dbReference type="RefSeq" id="XP_043061456.1">
    <property type="nucleotide sequence ID" value="XM_043206753.1"/>
</dbReference>
<feature type="domain" description="Actin interacting protein 3 C-terminal" evidence="3">
    <location>
        <begin position="275"/>
        <end position="649"/>
    </location>
</feature>
<feature type="compositionally biased region" description="Polar residues" evidence="2">
    <location>
        <begin position="156"/>
        <end position="165"/>
    </location>
</feature>
<dbReference type="GO" id="GO:0030010">
    <property type="term" value="P:establishment of cell polarity"/>
    <property type="evidence" value="ECO:0007669"/>
    <property type="project" value="TreeGrafter"/>
</dbReference>
<dbReference type="GO" id="GO:0005737">
    <property type="term" value="C:cytoplasm"/>
    <property type="evidence" value="ECO:0007669"/>
    <property type="project" value="TreeGrafter"/>
</dbReference>
<dbReference type="InterPro" id="IPR051825">
    <property type="entry name" value="SRCIN1"/>
</dbReference>
<dbReference type="InterPro" id="IPR022782">
    <property type="entry name" value="AIP3-like_C"/>
</dbReference>
<evidence type="ECO:0000313" key="5">
    <source>
        <dbReference type="Proteomes" id="UP001196530"/>
    </source>
</evidence>
<dbReference type="PANTHER" id="PTHR22741:SF10">
    <property type="entry name" value="COILED-COIL DOMAIN-CONTAINING PROTEIN CG32809"/>
    <property type="match status" value="1"/>
</dbReference>
<feature type="region of interest" description="Disordered" evidence="2">
    <location>
        <begin position="216"/>
        <end position="243"/>
    </location>
</feature>
<dbReference type="InterPro" id="IPR056279">
    <property type="entry name" value="Aip3p_Bud6_N"/>
</dbReference>
<evidence type="ECO:0000259" key="3">
    <source>
        <dbReference type="SMART" id="SM00806"/>
    </source>
</evidence>
<dbReference type="Pfam" id="PF23153">
    <property type="entry name" value="Aip3p_Bud6_N"/>
    <property type="match status" value="1"/>
</dbReference>
<feature type="region of interest" description="Disordered" evidence="2">
    <location>
        <begin position="1"/>
        <end position="34"/>
    </location>
</feature>
<organism evidence="4 5">
    <name type="scientific">Pichia angusta</name>
    <name type="common">Yeast</name>
    <name type="synonym">Hansenula polymorpha</name>
    <dbReference type="NCBI Taxonomy" id="870730"/>
    <lineage>
        <taxon>Eukaryota</taxon>
        <taxon>Fungi</taxon>
        <taxon>Dikarya</taxon>
        <taxon>Ascomycota</taxon>
        <taxon>Saccharomycotina</taxon>
        <taxon>Pichiomycetes</taxon>
        <taxon>Pichiales</taxon>
        <taxon>Pichiaceae</taxon>
        <taxon>Ogataea</taxon>
    </lineage>
</organism>
<proteinExistence type="predicted"/>
<reference evidence="4" key="1">
    <citation type="journal article" date="2021" name="G3 (Bethesda)">
        <title>Genomic diversity, chromosomal rearrangements, and interspecies hybridization in the ogataea polymorpha species complex.</title>
        <authorList>
            <person name="Hanson S.J."/>
            <person name="Cinneide E.O."/>
            <person name="Salzberg L.I."/>
            <person name="Wolfe K.H."/>
            <person name="McGowan J."/>
            <person name="Fitzpatrick D.A."/>
            <person name="Matlin K."/>
        </authorList>
    </citation>
    <scope>NUCLEOTIDE SEQUENCE</scope>
    <source>
        <strain evidence="4">61-244</strain>
    </source>
</reference>
<sequence length="665" mass="73471">MSSPHQTTPRTSKSPSKRKSVSSPARSTNLKTPMSISTATAQLLTSTKALLQSLTAWANKTASVGEVSAKFVQVGDDFKALRRAYVAGGVDTSDVKDIPNLLRKVLEESLILEPSQSTLDMFLPKVGQIVAELMKTLKEKQAESQSVAEKRKSQNHRSVSGPANVSASATSPPLPPPPSESKNDAISRLQNNHSLMRKASKRFSAYQTSKIMSMNAISPRNSPAPAEKQTLSPEPPSSPLQAEVSKNIKKSEIHQQLTAPSITLEEAFDSKKTIFIKLEGRVKKTQIQLPITITQLRTLFTEKFGYVPEDDFPPIYIQLSPTDVAYELEDTSEITDSVIISLSEPDFTTTLMKEMKNQTETLRNEIAKLEQNLSGRLGNSGASAISKEPAVNSSASNLTSSDITAEVESLKTELTKARQLQKALKKRVGAAIEDALELVENFQNSSLSPEGVISDPYMEQCKRKVSSECENLVTRIDDLQDIIEALKLDISKRGSKPTQKQILQVQKELQTTKTNLSSLLQYMSVERKNWNARWQAELTAVLEEQEFFKEQETIIHLLEEDLGSADDTYALIVKCVEELEKNPKLMRGGSIALPPPDPSVSISQMRNALMDEVLSLKPDHDSRVEAIIKAEKVREKEREILIGNQDKDESDKSSELQGDGINNDV</sequence>
<gene>
    <name evidence="4" type="ORF">KL928_000997</name>
</gene>
<protein>
    <recommendedName>
        <fullName evidence="3">Actin interacting protein 3 C-terminal domain-containing protein</fullName>
    </recommendedName>
</protein>
<dbReference type="SMART" id="SM00806">
    <property type="entry name" value="AIP3"/>
    <property type="match status" value="1"/>
</dbReference>
<feature type="compositionally biased region" description="Basic and acidic residues" evidence="2">
    <location>
        <begin position="142"/>
        <end position="152"/>
    </location>
</feature>
<dbReference type="Proteomes" id="UP001196530">
    <property type="component" value="Unassembled WGS sequence"/>
</dbReference>
<evidence type="ECO:0000313" key="4">
    <source>
        <dbReference type="EMBL" id="KAG7820913.1"/>
    </source>
</evidence>
<feature type="region of interest" description="Disordered" evidence="2">
    <location>
        <begin position="142"/>
        <end position="185"/>
    </location>
</feature>
<comment type="caution">
    <text evidence="4">The sequence shown here is derived from an EMBL/GenBank/DDBJ whole genome shotgun (WGS) entry which is preliminary data.</text>
</comment>
<keyword evidence="1" id="KW-0175">Coiled coil</keyword>
<dbReference type="GO" id="GO:0051286">
    <property type="term" value="C:cell tip"/>
    <property type="evidence" value="ECO:0007669"/>
    <property type="project" value="TreeGrafter"/>
</dbReference>
<dbReference type="EMBL" id="JAHLUX010000002">
    <property type="protein sequence ID" value="KAG7820913.1"/>
    <property type="molecule type" value="Genomic_DNA"/>
</dbReference>
<accession>A0AAN6DK08</accession>
<dbReference type="PANTHER" id="PTHR22741">
    <property type="entry name" value="P140CAP/SNIP-RELATED"/>
    <property type="match status" value="1"/>
</dbReference>
<evidence type="ECO:0000256" key="1">
    <source>
        <dbReference type="ARBA" id="ARBA00023054"/>
    </source>
</evidence>